<dbReference type="Proteomes" id="UP000238312">
    <property type="component" value="Unassembled WGS sequence"/>
</dbReference>
<accession>A0A2T0MDN1</accession>
<name>A0A2T0MDN1_9ACTN</name>
<keyword evidence="2" id="KW-1185">Reference proteome</keyword>
<evidence type="ECO:0000313" key="2">
    <source>
        <dbReference type="Proteomes" id="UP000238312"/>
    </source>
</evidence>
<evidence type="ECO:0000313" key="1">
    <source>
        <dbReference type="EMBL" id="PRX55619.1"/>
    </source>
</evidence>
<sequence length="52" mass="6396">MSGYRVTDLWDNLRPKPPEAERAWWYMFSFGTERGRNAMEDRIRRDDLARYL</sequence>
<dbReference type="AlphaFoldDB" id="A0A2T0MDN1"/>
<protein>
    <submittedName>
        <fullName evidence="1">Uncharacterized protein</fullName>
    </submittedName>
</protein>
<organism evidence="1 2">
    <name type="scientific">Nonomuraea fuscirosea</name>
    <dbReference type="NCBI Taxonomy" id="1291556"/>
    <lineage>
        <taxon>Bacteria</taxon>
        <taxon>Bacillati</taxon>
        <taxon>Actinomycetota</taxon>
        <taxon>Actinomycetes</taxon>
        <taxon>Streptosporangiales</taxon>
        <taxon>Streptosporangiaceae</taxon>
        <taxon>Nonomuraea</taxon>
    </lineage>
</organism>
<comment type="caution">
    <text evidence="1">The sequence shown here is derived from an EMBL/GenBank/DDBJ whole genome shotgun (WGS) entry which is preliminary data.</text>
</comment>
<gene>
    <name evidence="1" type="ORF">B0I32_12679</name>
</gene>
<reference evidence="1 2" key="1">
    <citation type="submission" date="2018-03" db="EMBL/GenBank/DDBJ databases">
        <title>Genomic Encyclopedia of Type Strains, Phase III (KMG-III): the genomes of soil and plant-associated and newly described type strains.</title>
        <authorList>
            <person name="Whitman W."/>
        </authorList>
    </citation>
    <scope>NUCLEOTIDE SEQUENCE [LARGE SCALE GENOMIC DNA]</scope>
    <source>
        <strain evidence="1 2">CGMCC 4.7104</strain>
    </source>
</reference>
<dbReference type="EMBL" id="PVNG01000026">
    <property type="protein sequence ID" value="PRX55619.1"/>
    <property type="molecule type" value="Genomic_DNA"/>
</dbReference>
<proteinExistence type="predicted"/>
<dbReference type="RefSeq" id="WP_181308504.1">
    <property type="nucleotide sequence ID" value="NZ_JBFAIB010000011.1"/>
</dbReference>